<proteinExistence type="predicted"/>
<evidence type="ECO:0000313" key="1">
    <source>
        <dbReference type="EMBL" id="SMG14613.1"/>
    </source>
</evidence>
<name>A0A1X7IJI0_9SPHI</name>
<dbReference type="OrthoDB" id="703412at2"/>
<dbReference type="Proteomes" id="UP000192980">
    <property type="component" value="Unassembled WGS sequence"/>
</dbReference>
<dbReference type="STRING" id="561061.SAMN05660862_0878"/>
<gene>
    <name evidence="1" type="ORF">SAMN05660862_0878</name>
</gene>
<evidence type="ECO:0000313" key="2">
    <source>
        <dbReference type="Proteomes" id="UP000192980"/>
    </source>
</evidence>
<protein>
    <recommendedName>
        <fullName evidence="3">Outer membrane protein beta-barrel domain-containing protein</fullName>
    </recommendedName>
</protein>
<dbReference type="EMBL" id="FXAU01000001">
    <property type="protein sequence ID" value="SMG14613.1"/>
    <property type="molecule type" value="Genomic_DNA"/>
</dbReference>
<dbReference type="AlphaFoldDB" id="A0A1X7IJI0"/>
<sequence length="237" mass="27131">MLDKRSNKRPKNTFTYINQCTIYIALLLFSNLAASGQKKENNKPRLPFEITSSVGGELNRFSTLKGYLRANDMESPNFRLFHIGLGVAYNFNPIIIGISLSGGNRGGFAQRNSLQSYRRAYISTNKIQHRSFIISPEIGIGYQRFSTYMVKDGGEGNFLDFMETRSNQVKLNNRGTALDFALGLKRIKNDRIYPFIRLGYRYGLRSNRWSVENAHVYDAPSDRINNVYLQLLFGRGR</sequence>
<organism evidence="1 2">
    <name type="scientific">Sphingobacterium psychroaquaticum</name>
    <dbReference type="NCBI Taxonomy" id="561061"/>
    <lineage>
        <taxon>Bacteria</taxon>
        <taxon>Pseudomonadati</taxon>
        <taxon>Bacteroidota</taxon>
        <taxon>Sphingobacteriia</taxon>
        <taxon>Sphingobacteriales</taxon>
        <taxon>Sphingobacteriaceae</taxon>
        <taxon>Sphingobacterium</taxon>
    </lineage>
</organism>
<reference evidence="1 2" key="1">
    <citation type="submission" date="2017-04" db="EMBL/GenBank/DDBJ databases">
        <authorList>
            <person name="Afonso C.L."/>
            <person name="Miller P.J."/>
            <person name="Scott M.A."/>
            <person name="Spackman E."/>
            <person name="Goraichik I."/>
            <person name="Dimitrov K.M."/>
            <person name="Suarez D.L."/>
            <person name="Swayne D.E."/>
        </authorList>
    </citation>
    <scope>NUCLEOTIDE SEQUENCE [LARGE SCALE GENOMIC DNA]</scope>
    <source>
        <strain evidence="1 2">DSM 22418</strain>
    </source>
</reference>
<keyword evidence="2" id="KW-1185">Reference proteome</keyword>
<accession>A0A1X7IJI0</accession>
<dbReference type="RefSeq" id="WP_085471706.1">
    <property type="nucleotide sequence ID" value="NZ_FXAU01000001.1"/>
</dbReference>
<evidence type="ECO:0008006" key="3">
    <source>
        <dbReference type="Google" id="ProtNLM"/>
    </source>
</evidence>